<dbReference type="Pfam" id="PF00041">
    <property type="entry name" value="fn3"/>
    <property type="match status" value="1"/>
</dbReference>
<dbReference type="Gene3D" id="3.80.10.10">
    <property type="entry name" value="Ribonuclease Inhibitor"/>
    <property type="match status" value="2"/>
</dbReference>
<dbReference type="InterPro" id="IPR032675">
    <property type="entry name" value="LRR_dom_sf"/>
</dbReference>
<evidence type="ECO:0000313" key="3">
    <source>
        <dbReference type="EMBL" id="MEQ2558908.1"/>
    </source>
</evidence>
<feature type="domain" description="Fibronectin type-III" evidence="2">
    <location>
        <begin position="742"/>
        <end position="835"/>
    </location>
</feature>
<feature type="signal peptide" evidence="1">
    <location>
        <begin position="1"/>
        <end position="28"/>
    </location>
</feature>
<dbReference type="RefSeq" id="WP_353531567.1">
    <property type="nucleotide sequence ID" value="NZ_JBBMEX010000022.1"/>
</dbReference>
<sequence>MKRRKRKKVTAMGLAVVMAATVPMQVFATEGVEENTQVNEQVNEQADVTGSAVGEQTEGFSFQFDATTGTAAVTGYTGVDTAIVIPAQTVKGGITYKVTSVAERAFYNNDSIISVIFEGGIKNIGNSAFEHCDSLQKVELCDSIESMGEGVFSGCSQLKEVRLSAGLKQISNRAFSGCKNLKEIQIPDAVELINSWSFNNCTSLEKVVFSNSSMCKKIGSQAFVRCTALKNIMLSPLTERINEKAFYECSNISSIVIPRRVSYIGEQAFENCTSLSELQFETPSALKQIGNSAFCNCNLRKVELPEGLEEIAPEQATWTGRTFFNNPIQKLVLPRTLKYITAFGTTGIVSNDEQKVVVIKSNIRINSFGKNTEIYGLLNSQVQQGAQNYGYSFFPIDAPSGLKVKDMNNNTVKLSWNAVTAVAKYKILRSSAENGVYQEIGQVQGTEYIDKTAGNTKHYYKVCLTYTDWLGETVDGLESNVGYVKDLKEAVIDKIPDADYTGGAVTPGVTVRYKGKVLKSGQDYTVSYKNNVNLGTAKVTVTALSSSEYCGMKETGFLIKVKTPTVTNVENTASGTNIKWGKVIGAEQYYIYRKAENGKWSKIATVGSSKDSYCDTSVHSGTRYSYSVAAYANGWTSPYDASGKTLRYLAQPALNSVENVSSGATIKWKKVKGAAGYRIYRKKGSSAWQYVAAVSGENTKTYTDKKVKSKNGETYFYTVCAYNGNDKGTYHRTGKKIIRLTAPALNNPVNKAAKKLEVKWKKNNKAAGYQVQYSTSKKFSGAKTLNIKSKNTTKKTISKLKKNKKYYIRIRSYKKSGKTTYYSNWSSKKSKKITK</sequence>
<keyword evidence="1" id="KW-0732">Signal</keyword>
<dbReference type="PANTHER" id="PTHR45661:SF3">
    <property type="entry name" value="IG-LIKE DOMAIN-CONTAINING PROTEIN"/>
    <property type="match status" value="1"/>
</dbReference>
<dbReference type="CDD" id="cd00063">
    <property type="entry name" value="FN3"/>
    <property type="match status" value="2"/>
</dbReference>
<protein>
    <submittedName>
        <fullName evidence="3">Leucine-rich repeat protein</fullName>
    </submittedName>
</protein>
<evidence type="ECO:0000256" key="1">
    <source>
        <dbReference type="SAM" id="SignalP"/>
    </source>
</evidence>
<dbReference type="Proteomes" id="UP001454489">
    <property type="component" value="Unassembled WGS sequence"/>
</dbReference>
<keyword evidence="4" id="KW-1185">Reference proteome</keyword>
<feature type="chain" id="PRO_5045767458" evidence="1">
    <location>
        <begin position="29"/>
        <end position="835"/>
    </location>
</feature>
<dbReference type="Pfam" id="PF13306">
    <property type="entry name" value="LRR_5"/>
    <property type="match status" value="2"/>
</dbReference>
<dbReference type="PROSITE" id="PS50853">
    <property type="entry name" value="FN3"/>
    <property type="match status" value="1"/>
</dbReference>
<dbReference type="InterPro" id="IPR026906">
    <property type="entry name" value="LRR_5"/>
</dbReference>
<dbReference type="Gene3D" id="2.60.40.10">
    <property type="entry name" value="Immunoglobulins"/>
    <property type="match status" value="4"/>
</dbReference>
<dbReference type="SUPFAM" id="SSF52058">
    <property type="entry name" value="L domain-like"/>
    <property type="match status" value="1"/>
</dbReference>
<name>A0ABV1HH95_9FIRM</name>
<reference evidence="3 4" key="1">
    <citation type="submission" date="2024-03" db="EMBL/GenBank/DDBJ databases">
        <title>Human intestinal bacterial collection.</title>
        <authorList>
            <person name="Pauvert C."/>
            <person name="Hitch T.C.A."/>
            <person name="Clavel T."/>
        </authorList>
    </citation>
    <scope>NUCLEOTIDE SEQUENCE [LARGE SCALE GENOMIC DNA]</scope>
    <source>
        <strain evidence="3 4">CLA-AA-H185</strain>
    </source>
</reference>
<dbReference type="InterPro" id="IPR053139">
    <property type="entry name" value="Surface_bspA-like"/>
</dbReference>
<accession>A0ABV1HH95</accession>
<comment type="caution">
    <text evidence="3">The sequence shown here is derived from an EMBL/GenBank/DDBJ whole genome shotgun (WGS) entry which is preliminary data.</text>
</comment>
<dbReference type="InterPro" id="IPR013783">
    <property type="entry name" value="Ig-like_fold"/>
</dbReference>
<gene>
    <name evidence="3" type="ORF">WMO43_13765</name>
</gene>
<dbReference type="InterPro" id="IPR003961">
    <property type="entry name" value="FN3_dom"/>
</dbReference>
<evidence type="ECO:0000259" key="2">
    <source>
        <dbReference type="PROSITE" id="PS50853"/>
    </source>
</evidence>
<dbReference type="InterPro" id="IPR036116">
    <property type="entry name" value="FN3_sf"/>
</dbReference>
<proteinExistence type="predicted"/>
<dbReference type="SUPFAM" id="SSF49265">
    <property type="entry name" value="Fibronectin type III"/>
    <property type="match status" value="3"/>
</dbReference>
<dbReference type="SMART" id="SM00060">
    <property type="entry name" value="FN3"/>
    <property type="match status" value="3"/>
</dbReference>
<evidence type="ECO:0000313" key="4">
    <source>
        <dbReference type="Proteomes" id="UP001454489"/>
    </source>
</evidence>
<dbReference type="PANTHER" id="PTHR45661">
    <property type="entry name" value="SURFACE ANTIGEN"/>
    <property type="match status" value="1"/>
</dbReference>
<organism evidence="3 4">
    <name type="scientific">Maccoyibacter intestinihominis</name>
    <dbReference type="NCBI Taxonomy" id="3133499"/>
    <lineage>
        <taxon>Bacteria</taxon>
        <taxon>Bacillati</taxon>
        <taxon>Bacillota</taxon>
        <taxon>Clostridia</taxon>
        <taxon>Lachnospirales</taxon>
        <taxon>Lachnospiraceae</taxon>
        <taxon>Maccoyibacter</taxon>
    </lineage>
</organism>
<dbReference type="EMBL" id="JBBMEX010000022">
    <property type="protein sequence ID" value="MEQ2558908.1"/>
    <property type="molecule type" value="Genomic_DNA"/>
</dbReference>